<comment type="catalytic activity">
    <reaction evidence="7">
        <text>L-aspartate + L-glutamine + ATP + H2O = L-asparagine + L-glutamate + AMP + diphosphate + H(+)</text>
        <dbReference type="Rhea" id="RHEA:12228"/>
        <dbReference type="ChEBI" id="CHEBI:15377"/>
        <dbReference type="ChEBI" id="CHEBI:15378"/>
        <dbReference type="ChEBI" id="CHEBI:29985"/>
        <dbReference type="ChEBI" id="CHEBI:29991"/>
        <dbReference type="ChEBI" id="CHEBI:30616"/>
        <dbReference type="ChEBI" id="CHEBI:33019"/>
        <dbReference type="ChEBI" id="CHEBI:58048"/>
        <dbReference type="ChEBI" id="CHEBI:58359"/>
        <dbReference type="ChEBI" id="CHEBI:456215"/>
        <dbReference type="EC" id="6.3.5.4"/>
    </reaction>
</comment>
<dbReference type="Proteomes" id="UP000058020">
    <property type="component" value="Chromosome"/>
</dbReference>
<dbReference type="Gene3D" id="3.40.50.620">
    <property type="entry name" value="HUPs"/>
    <property type="match status" value="1"/>
</dbReference>
<evidence type="ECO:0000313" key="13">
    <source>
        <dbReference type="Proteomes" id="UP000058020"/>
    </source>
</evidence>
<keyword evidence="8" id="KW-0061">Asparagine biosynthesis</keyword>
<dbReference type="InterPro" id="IPR051786">
    <property type="entry name" value="ASN_synthetase/amidase"/>
</dbReference>
<evidence type="ECO:0000256" key="6">
    <source>
        <dbReference type="ARBA" id="ARBA00022962"/>
    </source>
</evidence>
<evidence type="ECO:0000256" key="1">
    <source>
        <dbReference type="ARBA" id="ARBA00005187"/>
    </source>
</evidence>
<sequence length="644" mass="73269">MCGIAGILVKNRMNYSGDLSEQVTHMSTAMISRGPDDGGVWIDKAAGVALSHRRLSIVDLSPAGHQPMESVSGRYTIVFNGEIYNHKEIRYNLRDKVSCWRGHSDTETLLNAIEVWGLEPTLKKCEGMFALAVWDRAKSILMLARDRLGEKPLYYGWQGEGVNTVFLFGSELKALRKHPSFKFDINRDAINLLLRHNCIPAPYSIYNKISKLMPGTILSISINDTEPKISEYWSLKEVAMKGLNNLHSGGDTEVVNGLEDVLKQSVEQQMVADVPLGAFLSGGVDSSLIVALMQQQSTQPVKTFTIGFSDDLYNEAKYAKEVAKYLNTDHAELYVSHQDAINVIPKLPKIYDEPFSDSSQIPTFLVSQLAREHVTVSLSGDAGDELFCGYNRYLLTDQLWGKLSMLPVSMRRGLASMMTTLSPEAFNKFLGFLPYNRVGEKIHKAASVMESSSIDELYLRIVSHWNNPESIVLNSREPITQLTSATSNISRLSQIQKMMLMDTLTYLPDDILTKVDRAAMGVSLETRIPFLNHNVVEYAWRMPMIFKVRNGESKWALRQILYKYIPKEMIERPKMGFGVPIDSWLRGPLREWAEELLDESRLRQEGFFNPEQIRQKWREHLSGTRNWQHQLWDVLMFQAWLEEQ</sequence>
<organism evidence="12 13">
    <name type="scientific">Candidatus Thioglobus autotrophicus</name>
    <dbReference type="NCBI Taxonomy" id="1705394"/>
    <lineage>
        <taxon>Bacteria</taxon>
        <taxon>Pseudomonadati</taxon>
        <taxon>Pseudomonadota</taxon>
        <taxon>Gammaproteobacteria</taxon>
        <taxon>Candidatus Pseudothioglobaceae</taxon>
        <taxon>Candidatus Thioglobus</taxon>
    </lineage>
</organism>
<protein>
    <recommendedName>
        <fullName evidence="3">asparagine synthase (glutamine-hydrolyzing)</fullName>
        <ecNumber evidence="3">6.3.5.4</ecNumber>
    </recommendedName>
</protein>
<evidence type="ECO:0000256" key="7">
    <source>
        <dbReference type="ARBA" id="ARBA00048741"/>
    </source>
</evidence>
<dbReference type="CDD" id="cd00712">
    <property type="entry name" value="AsnB"/>
    <property type="match status" value="1"/>
</dbReference>
<dbReference type="InterPro" id="IPR033738">
    <property type="entry name" value="AsnB_N"/>
</dbReference>
<dbReference type="GO" id="GO:0005524">
    <property type="term" value="F:ATP binding"/>
    <property type="evidence" value="ECO:0007669"/>
    <property type="project" value="UniProtKB-KW"/>
</dbReference>
<dbReference type="PIRSF" id="PIRSF001589">
    <property type="entry name" value="Asn_synthetase_glu-h"/>
    <property type="match status" value="1"/>
</dbReference>
<proteinExistence type="inferred from homology"/>
<dbReference type="InterPro" id="IPR014729">
    <property type="entry name" value="Rossmann-like_a/b/a_fold"/>
</dbReference>
<dbReference type="OrthoDB" id="9763290at2"/>
<name>A0A0M4NI58_9GAMM</name>
<comment type="pathway">
    <text evidence="1">Amino-acid biosynthesis; L-asparagine biosynthesis; L-asparagine from L-aspartate (L-Gln route): step 1/1.</text>
</comment>
<feature type="domain" description="Glutamine amidotransferase type-2" evidence="11">
    <location>
        <begin position="2"/>
        <end position="223"/>
    </location>
</feature>
<dbReference type="Pfam" id="PF00733">
    <property type="entry name" value="Asn_synthase"/>
    <property type="match status" value="1"/>
</dbReference>
<feature type="active site" description="For GATase activity" evidence="8">
    <location>
        <position position="2"/>
    </location>
</feature>
<dbReference type="GO" id="GO:0006529">
    <property type="term" value="P:asparagine biosynthetic process"/>
    <property type="evidence" value="ECO:0007669"/>
    <property type="project" value="UniProtKB-KW"/>
</dbReference>
<dbReference type="PROSITE" id="PS51278">
    <property type="entry name" value="GATASE_TYPE_2"/>
    <property type="match status" value="1"/>
</dbReference>
<evidence type="ECO:0000256" key="8">
    <source>
        <dbReference type="PIRSR" id="PIRSR001589-1"/>
    </source>
</evidence>
<evidence type="ECO:0000256" key="3">
    <source>
        <dbReference type="ARBA" id="ARBA00012737"/>
    </source>
</evidence>
<evidence type="ECO:0000313" key="12">
    <source>
        <dbReference type="EMBL" id="ALE52126.1"/>
    </source>
</evidence>
<evidence type="ECO:0000256" key="4">
    <source>
        <dbReference type="ARBA" id="ARBA00022741"/>
    </source>
</evidence>
<keyword evidence="13" id="KW-1185">Reference proteome</keyword>
<evidence type="ECO:0000256" key="10">
    <source>
        <dbReference type="PIRSR" id="PIRSR001589-3"/>
    </source>
</evidence>
<dbReference type="Pfam" id="PF13522">
    <property type="entry name" value="GATase_6"/>
    <property type="match status" value="1"/>
</dbReference>
<gene>
    <name evidence="12" type="ORF">SP60_02040</name>
</gene>
<dbReference type="InterPro" id="IPR001962">
    <property type="entry name" value="Asn_synthase"/>
</dbReference>
<dbReference type="PATRIC" id="fig|1705394.5.peg.410"/>
<dbReference type="PANTHER" id="PTHR43284">
    <property type="entry name" value="ASPARAGINE SYNTHETASE (GLUTAMINE-HYDROLYZING)"/>
    <property type="match status" value="1"/>
</dbReference>
<evidence type="ECO:0000259" key="11">
    <source>
        <dbReference type="PROSITE" id="PS51278"/>
    </source>
</evidence>
<dbReference type="AlphaFoldDB" id="A0A0M4NI58"/>
<dbReference type="Gene3D" id="3.60.20.10">
    <property type="entry name" value="Glutamine Phosphoribosylpyrophosphate, subunit 1, domain 1"/>
    <property type="match status" value="1"/>
</dbReference>
<dbReference type="EC" id="6.3.5.4" evidence="3"/>
<dbReference type="KEGG" id="tho:SP60_02040"/>
<evidence type="ECO:0000256" key="5">
    <source>
        <dbReference type="ARBA" id="ARBA00022840"/>
    </source>
</evidence>
<feature type="binding site" evidence="9">
    <location>
        <begin position="379"/>
        <end position="380"/>
    </location>
    <ligand>
        <name>ATP</name>
        <dbReference type="ChEBI" id="CHEBI:30616"/>
    </ligand>
</feature>
<dbReference type="GO" id="GO:0004066">
    <property type="term" value="F:asparagine synthase (glutamine-hydrolyzing) activity"/>
    <property type="evidence" value="ECO:0007669"/>
    <property type="project" value="UniProtKB-EC"/>
</dbReference>
<dbReference type="NCBIfam" id="TIGR01536">
    <property type="entry name" value="asn_synth_AEB"/>
    <property type="match status" value="1"/>
</dbReference>
<dbReference type="EMBL" id="CP010552">
    <property type="protein sequence ID" value="ALE52126.1"/>
    <property type="molecule type" value="Genomic_DNA"/>
</dbReference>
<keyword evidence="6 8" id="KW-0315">Glutamine amidotransferase</keyword>
<feature type="binding site" evidence="9">
    <location>
        <position position="105"/>
    </location>
    <ligand>
        <name>L-glutamine</name>
        <dbReference type="ChEBI" id="CHEBI:58359"/>
    </ligand>
</feature>
<feature type="binding site" evidence="9">
    <location>
        <position position="306"/>
    </location>
    <ligand>
        <name>ATP</name>
        <dbReference type="ChEBI" id="CHEBI:30616"/>
    </ligand>
</feature>
<feature type="site" description="Important for beta-aspartyl-AMP intermediate formation" evidence="10">
    <location>
        <position position="381"/>
    </location>
</feature>
<reference evidence="12 13" key="1">
    <citation type="journal article" date="2015" name="Genome Announc.">
        <title>Genome Sequence of 'Candidatus Thioglobus autotrophica' Strain EF1, a Chemoautotroph from the SUP05 Clade of Marine Gammaproteobacteria.</title>
        <authorList>
            <person name="Shah V."/>
            <person name="Morris R.M."/>
        </authorList>
    </citation>
    <scope>NUCLEOTIDE SEQUENCE [LARGE SCALE GENOMIC DNA]</scope>
    <source>
        <strain evidence="12 13">EF1</strain>
    </source>
</reference>
<comment type="similarity">
    <text evidence="2">Belongs to the asparagine synthetase family.</text>
</comment>
<keyword evidence="8" id="KW-0028">Amino-acid biosynthesis</keyword>
<dbReference type="InterPro" id="IPR006426">
    <property type="entry name" value="Asn_synth_AEB"/>
</dbReference>
<dbReference type="CDD" id="cd01991">
    <property type="entry name" value="Asn_synthase_B_C"/>
    <property type="match status" value="1"/>
</dbReference>
<dbReference type="SUPFAM" id="SSF56235">
    <property type="entry name" value="N-terminal nucleophile aminohydrolases (Ntn hydrolases)"/>
    <property type="match status" value="1"/>
</dbReference>
<dbReference type="RefSeq" id="WP_053951057.1">
    <property type="nucleotide sequence ID" value="NZ_CP010552.1"/>
</dbReference>
<dbReference type="PANTHER" id="PTHR43284:SF1">
    <property type="entry name" value="ASPARAGINE SYNTHETASE"/>
    <property type="match status" value="1"/>
</dbReference>
<keyword evidence="5 9" id="KW-0067">ATP-binding</keyword>
<evidence type="ECO:0000256" key="9">
    <source>
        <dbReference type="PIRSR" id="PIRSR001589-2"/>
    </source>
</evidence>
<accession>A0A0M4NI58</accession>
<keyword evidence="4 9" id="KW-0547">Nucleotide-binding</keyword>
<evidence type="ECO:0000256" key="2">
    <source>
        <dbReference type="ARBA" id="ARBA00005752"/>
    </source>
</evidence>
<dbReference type="InterPro" id="IPR017932">
    <property type="entry name" value="GATase_2_dom"/>
</dbReference>
<dbReference type="SUPFAM" id="SSF52402">
    <property type="entry name" value="Adenine nucleotide alpha hydrolases-like"/>
    <property type="match status" value="1"/>
</dbReference>
<dbReference type="InterPro" id="IPR029055">
    <property type="entry name" value="Ntn_hydrolases_N"/>
</dbReference>
<dbReference type="STRING" id="1705394.SP60_02040"/>
<dbReference type="GO" id="GO:0005829">
    <property type="term" value="C:cytosol"/>
    <property type="evidence" value="ECO:0007669"/>
    <property type="project" value="TreeGrafter"/>
</dbReference>